<protein>
    <submittedName>
        <fullName evidence="3">MSP domain-containing protein</fullName>
    </submittedName>
</protein>
<reference evidence="3" key="1">
    <citation type="submission" date="2017-02" db="UniProtKB">
        <authorList>
            <consortium name="WormBaseParasite"/>
        </authorList>
    </citation>
    <scope>IDENTIFICATION</scope>
</reference>
<evidence type="ECO:0000313" key="2">
    <source>
        <dbReference type="Proteomes" id="UP000278627"/>
    </source>
</evidence>
<dbReference type="AlphaFoldDB" id="A0A0N4T4G4"/>
<dbReference type="EMBL" id="UZAD01000692">
    <property type="protein sequence ID" value="VDN84250.1"/>
    <property type="molecule type" value="Genomic_DNA"/>
</dbReference>
<evidence type="ECO:0000313" key="3">
    <source>
        <dbReference type="WBParaSite" id="BPAG_0000309401-mRNA-1"/>
    </source>
</evidence>
<dbReference type="WBParaSite" id="BPAG_0000309401-mRNA-1">
    <property type="protein sequence ID" value="BPAG_0000309401-mRNA-1"/>
    <property type="gene ID" value="BPAG_0000309401"/>
</dbReference>
<gene>
    <name evidence="1" type="ORF">BPAG_LOCUS3064</name>
</gene>
<accession>A0A0N4T4G4</accession>
<proteinExistence type="predicted"/>
<name>A0A0N4T4G4_BRUPA</name>
<sequence length="155" mass="17611">GTTCIAKVRKDILTYECHNESSLLLFNLKVINKTKPIRCDEKVELISIDKVEWIKQLKELKELKMKEIKKQNHELTSGIRNGSDQQMLHDSDNEDNMTDVNNTTNETIPTKNSLAAISLNDTAAGTTIDTNHIQLSTIGLLTSLVWFQYLYQMAT</sequence>
<dbReference type="Proteomes" id="UP000278627">
    <property type="component" value="Unassembled WGS sequence"/>
</dbReference>
<evidence type="ECO:0000313" key="1">
    <source>
        <dbReference type="EMBL" id="VDN84250.1"/>
    </source>
</evidence>
<reference evidence="1 2" key="2">
    <citation type="submission" date="2018-11" db="EMBL/GenBank/DDBJ databases">
        <authorList>
            <consortium name="Pathogen Informatics"/>
        </authorList>
    </citation>
    <scope>NUCLEOTIDE SEQUENCE [LARGE SCALE GENOMIC DNA]</scope>
</reference>
<dbReference type="STRING" id="6280.A0A0N4T4G4"/>
<organism evidence="3">
    <name type="scientific">Brugia pahangi</name>
    <name type="common">Filarial nematode worm</name>
    <dbReference type="NCBI Taxonomy" id="6280"/>
    <lineage>
        <taxon>Eukaryota</taxon>
        <taxon>Metazoa</taxon>
        <taxon>Ecdysozoa</taxon>
        <taxon>Nematoda</taxon>
        <taxon>Chromadorea</taxon>
        <taxon>Rhabditida</taxon>
        <taxon>Spirurina</taxon>
        <taxon>Spiruromorpha</taxon>
        <taxon>Filarioidea</taxon>
        <taxon>Onchocercidae</taxon>
        <taxon>Brugia</taxon>
    </lineage>
</organism>
<keyword evidence="2" id="KW-1185">Reference proteome</keyword>